<dbReference type="InterPro" id="IPR000719">
    <property type="entry name" value="Prot_kinase_dom"/>
</dbReference>
<keyword evidence="3" id="KW-0418">Kinase</keyword>
<comment type="caution">
    <text evidence="3">The sequence shown here is derived from an EMBL/GenBank/DDBJ whole genome shotgun (WGS) entry which is preliminary data.</text>
</comment>
<dbReference type="EMBL" id="JAGMVJ010000015">
    <property type="protein sequence ID" value="KAH7080740.1"/>
    <property type="molecule type" value="Genomic_DNA"/>
</dbReference>
<feature type="domain" description="Protein kinase" evidence="2">
    <location>
        <begin position="53"/>
        <end position="361"/>
    </location>
</feature>
<evidence type="ECO:0000256" key="1">
    <source>
        <dbReference type="PROSITE-ProRule" id="PRU10141"/>
    </source>
</evidence>
<dbReference type="Gene3D" id="1.10.510.10">
    <property type="entry name" value="Transferase(Phosphotransferase) domain 1"/>
    <property type="match status" value="1"/>
</dbReference>
<keyword evidence="3" id="KW-0808">Transferase</keyword>
<keyword evidence="1" id="KW-0067">ATP-binding</keyword>
<dbReference type="GO" id="GO:0004674">
    <property type="term" value="F:protein serine/threonine kinase activity"/>
    <property type="evidence" value="ECO:0007669"/>
    <property type="project" value="TreeGrafter"/>
</dbReference>
<gene>
    <name evidence="3" type="ORF">FB567DRAFT_112078</name>
</gene>
<dbReference type="GO" id="GO:0044773">
    <property type="term" value="P:mitotic DNA damage checkpoint signaling"/>
    <property type="evidence" value="ECO:0007669"/>
    <property type="project" value="TreeGrafter"/>
</dbReference>
<dbReference type="PANTHER" id="PTHR44167">
    <property type="entry name" value="OVARIAN-SPECIFIC SERINE/THREONINE-PROTEIN KINASE LOK-RELATED"/>
    <property type="match status" value="1"/>
</dbReference>
<keyword evidence="1" id="KW-0547">Nucleotide-binding</keyword>
<sequence length="361" mass="41545">MSIDDSYGFSQPRYLSNEAYMPAQEPDTLPYSLINFIAVAQRLKLSFLRITWQAARHGLGTGATGSIREALINLHTSFAFKCVSDRQKEKQSEDWIMRSFINEVIAHSHPSIERHPRVAHLEGVCWDVATDEQGEDHVWPVLVFVKSQYGDLANFMTLPAGRELGLKERVSLCLDLGWAVSDMHAHGFVHGDIKPANALVFRNKEKYIAKVIDFGFSSQFADQNELLFVAASWPWYAPERDRDRVVAAQVQEMDMFSYGMLCFWVMFERHLSGIVPLPEEAQWAEKYFEEEQQHSGSLSLSVLDGLKRDEQLTRLAKQLIKDDKNSDDDDLQELGRFFDEILSYNPEDRVHAFEQFPYRKL</sequence>
<dbReference type="InterPro" id="IPR017441">
    <property type="entry name" value="Protein_kinase_ATP_BS"/>
</dbReference>
<dbReference type="PROSITE" id="PS50011">
    <property type="entry name" value="PROTEIN_KINASE_DOM"/>
    <property type="match status" value="1"/>
</dbReference>
<dbReference type="GO" id="GO:0005524">
    <property type="term" value="F:ATP binding"/>
    <property type="evidence" value="ECO:0007669"/>
    <property type="project" value="UniProtKB-UniRule"/>
</dbReference>
<dbReference type="SUPFAM" id="SSF56112">
    <property type="entry name" value="Protein kinase-like (PK-like)"/>
    <property type="match status" value="1"/>
</dbReference>
<dbReference type="AlphaFoldDB" id="A0A8K0R0T4"/>
<feature type="binding site" evidence="1">
    <location>
        <position position="81"/>
    </location>
    <ligand>
        <name>ATP</name>
        <dbReference type="ChEBI" id="CHEBI:30616"/>
    </ligand>
</feature>
<dbReference type="Proteomes" id="UP000813461">
    <property type="component" value="Unassembled WGS sequence"/>
</dbReference>
<dbReference type="InterPro" id="IPR011009">
    <property type="entry name" value="Kinase-like_dom_sf"/>
</dbReference>
<evidence type="ECO:0000313" key="3">
    <source>
        <dbReference type="EMBL" id="KAH7080740.1"/>
    </source>
</evidence>
<protein>
    <submittedName>
        <fullName evidence="3">Kinase-like domain-containing protein</fullName>
    </submittedName>
</protein>
<dbReference type="PROSITE" id="PS00107">
    <property type="entry name" value="PROTEIN_KINASE_ATP"/>
    <property type="match status" value="1"/>
</dbReference>
<accession>A0A8K0R0T4</accession>
<dbReference type="PANTHER" id="PTHR44167:SF24">
    <property type="entry name" value="SERINE_THREONINE-PROTEIN KINASE CHK2"/>
    <property type="match status" value="1"/>
</dbReference>
<dbReference type="SMART" id="SM00220">
    <property type="entry name" value="S_TKc"/>
    <property type="match status" value="1"/>
</dbReference>
<dbReference type="OrthoDB" id="626167at2759"/>
<name>A0A8K0R0T4_9PLEO</name>
<dbReference type="Pfam" id="PF00069">
    <property type="entry name" value="Pkinase"/>
    <property type="match status" value="1"/>
</dbReference>
<evidence type="ECO:0000313" key="4">
    <source>
        <dbReference type="Proteomes" id="UP000813461"/>
    </source>
</evidence>
<reference evidence="3" key="1">
    <citation type="journal article" date="2021" name="Nat. Commun.">
        <title>Genetic determinants of endophytism in the Arabidopsis root mycobiome.</title>
        <authorList>
            <person name="Mesny F."/>
            <person name="Miyauchi S."/>
            <person name="Thiergart T."/>
            <person name="Pickel B."/>
            <person name="Atanasova L."/>
            <person name="Karlsson M."/>
            <person name="Huettel B."/>
            <person name="Barry K.W."/>
            <person name="Haridas S."/>
            <person name="Chen C."/>
            <person name="Bauer D."/>
            <person name="Andreopoulos W."/>
            <person name="Pangilinan J."/>
            <person name="LaButti K."/>
            <person name="Riley R."/>
            <person name="Lipzen A."/>
            <person name="Clum A."/>
            <person name="Drula E."/>
            <person name="Henrissat B."/>
            <person name="Kohler A."/>
            <person name="Grigoriev I.V."/>
            <person name="Martin F.M."/>
            <person name="Hacquard S."/>
        </authorList>
    </citation>
    <scope>NUCLEOTIDE SEQUENCE</scope>
    <source>
        <strain evidence="3">MPI-SDFR-AT-0120</strain>
    </source>
</reference>
<dbReference type="CDD" id="cd00180">
    <property type="entry name" value="PKc"/>
    <property type="match status" value="1"/>
</dbReference>
<dbReference type="GO" id="GO:0005737">
    <property type="term" value="C:cytoplasm"/>
    <property type="evidence" value="ECO:0007669"/>
    <property type="project" value="TreeGrafter"/>
</dbReference>
<organism evidence="3 4">
    <name type="scientific">Paraphoma chrysanthemicola</name>
    <dbReference type="NCBI Taxonomy" id="798071"/>
    <lineage>
        <taxon>Eukaryota</taxon>
        <taxon>Fungi</taxon>
        <taxon>Dikarya</taxon>
        <taxon>Ascomycota</taxon>
        <taxon>Pezizomycotina</taxon>
        <taxon>Dothideomycetes</taxon>
        <taxon>Pleosporomycetidae</taxon>
        <taxon>Pleosporales</taxon>
        <taxon>Pleosporineae</taxon>
        <taxon>Phaeosphaeriaceae</taxon>
        <taxon>Paraphoma</taxon>
    </lineage>
</organism>
<proteinExistence type="predicted"/>
<dbReference type="GO" id="GO:0005634">
    <property type="term" value="C:nucleus"/>
    <property type="evidence" value="ECO:0007669"/>
    <property type="project" value="TreeGrafter"/>
</dbReference>
<keyword evidence="4" id="KW-1185">Reference proteome</keyword>
<evidence type="ECO:0000259" key="2">
    <source>
        <dbReference type="PROSITE" id="PS50011"/>
    </source>
</evidence>